<dbReference type="AlphaFoldDB" id="A0A290ZB98"/>
<evidence type="ECO:0000313" key="3">
    <source>
        <dbReference type="EMBL" id="ATE56276.1"/>
    </source>
</evidence>
<organism evidence="3 4">
    <name type="scientific">Actinosynnema pretiosum</name>
    <dbReference type="NCBI Taxonomy" id="42197"/>
    <lineage>
        <taxon>Bacteria</taxon>
        <taxon>Bacillati</taxon>
        <taxon>Actinomycetota</taxon>
        <taxon>Actinomycetes</taxon>
        <taxon>Pseudonocardiales</taxon>
        <taxon>Pseudonocardiaceae</taxon>
        <taxon>Actinosynnema</taxon>
    </lineage>
</organism>
<gene>
    <name evidence="3" type="ORF">CNX65_25880</name>
</gene>
<name>A0A290ZB98_9PSEU</name>
<dbReference type="RefSeq" id="WP_096496087.1">
    <property type="nucleotide sequence ID" value="NZ_CP023445.1"/>
</dbReference>
<dbReference type="Proteomes" id="UP000218505">
    <property type="component" value="Chromosome"/>
</dbReference>
<keyword evidence="2" id="KW-0812">Transmembrane</keyword>
<evidence type="ECO:0000313" key="4">
    <source>
        <dbReference type="Proteomes" id="UP000218505"/>
    </source>
</evidence>
<proteinExistence type="predicted"/>
<accession>A0A290ZB98</accession>
<keyword evidence="2" id="KW-0472">Membrane</keyword>
<evidence type="ECO:0000256" key="2">
    <source>
        <dbReference type="SAM" id="Phobius"/>
    </source>
</evidence>
<keyword evidence="2" id="KW-1133">Transmembrane helix</keyword>
<feature type="region of interest" description="Disordered" evidence="1">
    <location>
        <begin position="78"/>
        <end position="184"/>
    </location>
</feature>
<reference evidence="3" key="1">
    <citation type="submission" date="2017-09" db="EMBL/GenBank/DDBJ databases">
        <title>Complete Genome Sequence of ansamitocin-producing Bacterium Actinosynnema pretiosum X47.</title>
        <authorList>
            <person name="Cao G."/>
            <person name="Zong G."/>
            <person name="Zhong C."/>
            <person name="Fu J."/>
        </authorList>
    </citation>
    <scope>NUCLEOTIDE SEQUENCE [LARGE SCALE GENOMIC DNA]</scope>
    <source>
        <strain evidence="3">X47</strain>
    </source>
</reference>
<dbReference type="EMBL" id="CP023445">
    <property type="protein sequence ID" value="ATE56276.1"/>
    <property type="molecule type" value="Genomic_DNA"/>
</dbReference>
<feature type="compositionally biased region" description="Low complexity" evidence="1">
    <location>
        <begin position="78"/>
        <end position="89"/>
    </location>
</feature>
<keyword evidence="4" id="KW-1185">Reference proteome</keyword>
<evidence type="ECO:0000256" key="1">
    <source>
        <dbReference type="SAM" id="MobiDB-lite"/>
    </source>
</evidence>
<feature type="region of interest" description="Disordered" evidence="1">
    <location>
        <begin position="1"/>
        <end position="33"/>
    </location>
</feature>
<feature type="transmembrane region" description="Helical" evidence="2">
    <location>
        <begin position="194"/>
        <end position="217"/>
    </location>
</feature>
<sequence>MSEFPEAGDESAAPHPAAPQPAAPQPAEAGPAGAVVPEQPVVVARIPGMSPVYAQVPEYLQAQADQARAAQAQAAAQAAFPAGPQQGDARQGQFPQVGVPQAGFPQAGFPQTGPQAALPTAAFSQSGPQTGFPESGPQAGFPQSGPQAALPHAGFPPPGSSAPGWGTPAQGFPPPGAYQGYPAPQPAPFRTGRVLTAVLGGVLALVLVALGGLWAAGYPLVRDPESRAQATAAPLDPTDVPLDPDESPLDYKSPHGEQRNAAMPEECDLSDATLKRARTSNRYESEEFFGFAFCSYGTISTIDGSVRRDLYVSVYEAEDSVELEEWYDDDVYDWGSVRQVQGLGERAKLLAQPAESDSVMGVQLKVVSGSTVYEIGYAGFETDSFLSPEIPDELSEEIATAVARELLGR</sequence>
<dbReference type="KEGG" id="apre:CNX65_25880"/>
<protein>
    <submittedName>
        <fullName evidence="3">Uncharacterized protein</fullName>
    </submittedName>
</protein>
<feature type="region of interest" description="Disordered" evidence="1">
    <location>
        <begin position="229"/>
        <end position="263"/>
    </location>
</feature>
<feature type="compositionally biased region" description="Low complexity" evidence="1">
    <location>
        <begin position="161"/>
        <end position="170"/>
    </location>
</feature>